<reference evidence="15 16" key="1">
    <citation type="submission" date="2020-07" db="EMBL/GenBank/DDBJ databases">
        <title>Sequencing the genomes of 1000 actinobacteria strains.</title>
        <authorList>
            <person name="Klenk H.-P."/>
        </authorList>
    </citation>
    <scope>NUCLEOTIDE SEQUENCE [LARGE SCALE GENOMIC DNA]</scope>
    <source>
        <strain evidence="15 16">DSM 27576</strain>
    </source>
</reference>
<dbReference type="GO" id="GO:0000155">
    <property type="term" value="F:phosphorelay sensor kinase activity"/>
    <property type="evidence" value="ECO:0007669"/>
    <property type="project" value="InterPro"/>
</dbReference>
<dbReference type="PROSITE" id="PS50109">
    <property type="entry name" value="HIS_KIN"/>
    <property type="match status" value="1"/>
</dbReference>
<dbReference type="GO" id="GO:0005886">
    <property type="term" value="C:plasma membrane"/>
    <property type="evidence" value="ECO:0007669"/>
    <property type="project" value="UniProtKB-SubCell"/>
</dbReference>
<keyword evidence="4" id="KW-0597">Phosphoprotein</keyword>
<dbReference type="Pfam" id="PF02518">
    <property type="entry name" value="HATPase_c"/>
    <property type="match status" value="1"/>
</dbReference>
<feature type="transmembrane region" description="Helical" evidence="12">
    <location>
        <begin position="12"/>
        <end position="36"/>
    </location>
</feature>
<dbReference type="InterPro" id="IPR003661">
    <property type="entry name" value="HisK_dim/P_dom"/>
</dbReference>
<dbReference type="PANTHER" id="PTHR45436:SF5">
    <property type="entry name" value="SENSOR HISTIDINE KINASE TRCS"/>
    <property type="match status" value="1"/>
</dbReference>
<keyword evidence="9" id="KW-0902">Two-component regulatory system</keyword>
<evidence type="ECO:0000256" key="6">
    <source>
        <dbReference type="ARBA" id="ARBA00022692"/>
    </source>
</evidence>
<keyword evidence="10 12" id="KW-0472">Membrane</keyword>
<evidence type="ECO:0000256" key="2">
    <source>
        <dbReference type="ARBA" id="ARBA00004236"/>
    </source>
</evidence>
<dbReference type="SMART" id="SM00388">
    <property type="entry name" value="HisKA"/>
    <property type="match status" value="1"/>
</dbReference>
<evidence type="ECO:0000256" key="3">
    <source>
        <dbReference type="ARBA" id="ARBA00012438"/>
    </source>
</evidence>
<dbReference type="SUPFAM" id="SSF47384">
    <property type="entry name" value="Homodimeric domain of signal transducing histidine kinase"/>
    <property type="match status" value="1"/>
</dbReference>
<comment type="catalytic activity">
    <reaction evidence="1">
        <text>ATP + protein L-histidine = ADP + protein N-phospho-L-histidine.</text>
        <dbReference type="EC" id="2.7.13.3"/>
    </reaction>
</comment>
<dbReference type="Pfam" id="PF00672">
    <property type="entry name" value="HAMP"/>
    <property type="match status" value="1"/>
</dbReference>
<dbReference type="CDD" id="cd00075">
    <property type="entry name" value="HATPase"/>
    <property type="match status" value="1"/>
</dbReference>
<evidence type="ECO:0000256" key="11">
    <source>
        <dbReference type="SAM" id="MobiDB-lite"/>
    </source>
</evidence>
<keyword evidence="6 12" id="KW-0812">Transmembrane</keyword>
<evidence type="ECO:0000256" key="8">
    <source>
        <dbReference type="ARBA" id="ARBA00022989"/>
    </source>
</evidence>
<evidence type="ECO:0000256" key="7">
    <source>
        <dbReference type="ARBA" id="ARBA00022777"/>
    </source>
</evidence>
<sequence length="378" mass="40211">MFTVRNPLAGRATVLGPVLAAAGVGLAVTGISVFALQRARILAALPRGASRADIDAALEPVLTSSVTYAAAGIVVLGAIAAAGWYVSRRVYSPLRNLQETAAQVTLADLGARLPDRGKDNFGSLNRTINEMFERLEGSVDVQRQLLDDIRHELKTPLTIVRGHLEIMDATDPVDVQGAREVAMSELDRMSRLIDDIDLLATVEGGGQLSMGVVDLRALTQAVAQRASVISGHTWRVESRARGQVHGDFDRLLQAWLQLADNAAKYTPDESPIEIGSAVDDVRASLWIRDHGPGIPPASRHRVFRRFDRANGQRSVGGSGLGLAIVDAIAKAHGGTCAITETVGGGATFTIEIPIHDQEPAAPAPVRAEDVVTQREVTG</sequence>
<evidence type="ECO:0000256" key="9">
    <source>
        <dbReference type="ARBA" id="ARBA00023012"/>
    </source>
</evidence>
<gene>
    <name evidence="15" type="ORF">FHX48_000886</name>
</gene>
<dbReference type="EMBL" id="JACGWY010000001">
    <property type="protein sequence ID" value="MBA8815834.1"/>
    <property type="molecule type" value="Genomic_DNA"/>
</dbReference>
<dbReference type="InterPro" id="IPR050428">
    <property type="entry name" value="TCS_sensor_his_kinase"/>
</dbReference>
<evidence type="ECO:0000259" key="13">
    <source>
        <dbReference type="PROSITE" id="PS50109"/>
    </source>
</evidence>
<dbReference type="InterPro" id="IPR005467">
    <property type="entry name" value="His_kinase_dom"/>
</dbReference>
<evidence type="ECO:0000256" key="10">
    <source>
        <dbReference type="ARBA" id="ARBA00023136"/>
    </source>
</evidence>
<accession>A0A7W3PLG6</accession>
<name>A0A7W3PLG6_9MICO</name>
<keyword evidence="8 12" id="KW-1133">Transmembrane helix</keyword>
<dbReference type="CDD" id="cd00082">
    <property type="entry name" value="HisKA"/>
    <property type="match status" value="1"/>
</dbReference>
<dbReference type="InterPro" id="IPR003594">
    <property type="entry name" value="HATPase_dom"/>
</dbReference>
<dbReference type="RefSeq" id="WP_310734797.1">
    <property type="nucleotide sequence ID" value="NZ_JAAOZB010000002.1"/>
</dbReference>
<dbReference type="Pfam" id="PF00512">
    <property type="entry name" value="HisKA"/>
    <property type="match status" value="1"/>
</dbReference>
<dbReference type="SMART" id="SM00387">
    <property type="entry name" value="HATPase_c"/>
    <property type="match status" value="1"/>
</dbReference>
<feature type="domain" description="Histidine kinase" evidence="13">
    <location>
        <begin position="148"/>
        <end position="356"/>
    </location>
</feature>
<feature type="transmembrane region" description="Helical" evidence="12">
    <location>
        <begin position="66"/>
        <end position="86"/>
    </location>
</feature>
<evidence type="ECO:0000259" key="14">
    <source>
        <dbReference type="PROSITE" id="PS50885"/>
    </source>
</evidence>
<dbReference type="SUPFAM" id="SSF55874">
    <property type="entry name" value="ATPase domain of HSP90 chaperone/DNA topoisomerase II/histidine kinase"/>
    <property type="match status" value="1"/>
</dbReference>
<keyword evidence="5" id="KW-0808">Transferase</keyword>
<keyword evidence="7 15" id="KW-0418">Kinase</keyword>
<dbReference type="AlphaFoldDB" id="A0A7W3PLG6"/>
<evidence type="ECO:0000313" key="15">
    <source>
        <dbReference type="EMBL" id="MBA8815834.1"/>
    </source>
</evidence>
<dbReference type="InterPro" id="IPR003660">
    <property type="entry name" value="HAMP_dom"/>
</dbReference>
<evidence type="ECO:0000256" key="5">
    <source>
        <dbReference type="ARBA" id="ARBA00022679"/>
    </source>
</evidence>
<dbReference type="SMART" id="SM00304">
    <property type="entry name" value="HAMP"/>
    <property type="match status" value="1"/>
</dbReference>
<proteinExistence type="predicted"/>
<dbReference type="EC" id="2.7.13.3" evidence="3"/>
<keyword evidence="16" id="KW-1185">Reference proteome</keyword>
<dbReference type="Gene3D" id="6.10.340.10">
    <property type="match status" value="1"/>
</dbReference>
<dbReference type="SUPFAM" id="SSF158472">
    <property type="entry name" value="HAMP domain-like"/>
    <property type="match status" value="1"/>
</dbReference>
<evidence type="ECO:0000313" key="16">
    <source>
        <dbReference type="Proteomes" id="UP000526083"/>
    </source>
</evidence>
<dbReference type="PRINTS" id="PR00344">
    <property type="entry name" value="BCTRLSENSOR"/>
</dbReference>
<dbReference type="InterPro" id="IPR004358">
    <property type="entry name" value="Sig_transdc_His_kin-like_C"/>
</dbReference>
<feature type="domain" description="HAMP" evidence="14">
    <location>
        <begin position="88"/>
        <end position="140"/>
    </location>
</feature>
<feature type="compositionally biased region" description="Basic and acidic residues" evidence="11">
    <location>
        <begin position="366"/>
        <end position="378"/>
    </location>
</feature>
<evidence type="ECO:0000256" key="4">
    <source>
        <dbReference type="ARBA" id="ARBA00022553"/>
    </source>
</evidence>
<dbReference type="CDD" id="cd06225">
    <property type="entry name" value="HAMP"/>
    <property type="match status" value="1"/>
</dbReference>
<comment type="caution">
    <text evidence="15">The sequence shown here is derived from an EMBL/GenBank/DDBJ whole genome shotgun (WGS) entry which is preliminary data.</text>
</comment>
<dbReference type="PROSITE" id="PS50885">
    <property type="entry name" value="HAMP"/>
    <property type="match status" value="1"/>
</dbReference>
<feature type="region of interest" description="Disordered" evidence="11">
    <location>
        <begin position="359"/>
        <end position="378"/>
    </location>
</feature>
<protein>
    <recommendedName>
        <fullName evidence="3">histidine kinase</fullName>
        <ecNumber evidence="3">2.7.13.3</ecNumber>
    </recommendedName>
</protein>
<dbReference type="Gene3D" id="3.30.565.10">
    <property type="entry name" value="Histidine kinase-like ATPase, C-terminal domain"/>
    <property type="match status" value="1"/>
</dbReference>
<dbReference type="InterPro" id="IPR036097">
    <property type="entry name" value="HisK_dim/P_sf"/>
</dbReference>
<dbReference type="PANTHER" id="PTHR45436">
    <property type="entry name" value="SENSOR HISTIDINE KINASE YKOH"/>
    <property type="match status" value="1"/>
</dbReference>
<comment type="subcellular location">
    <subcellularLocation>
        <location evidence="2">Cell membrane</location>
    </subcellularLocation>
</comment>
<dbReference type="Proteomes" id="UP000526083">
    <property type="component" value="Unassembled WGS sequence"/>
</dbReference>
<evidence type="ECO:0000256" key="1">
    <source>
        <dbReference type="ARBA" id="ARBA00000085"/>
    </source>
</evidence>
<dbReference type="InterPro" id="IPR036890">
    <property type="entry name" value="HATPase_C_sf"/>
</dbReference>
<evidence type="ECO:0000256" key="12">
    <source>
        <dbReference type="SAM" id="Phobius"/>
    </source>
</evidence>
<organism evidence="15 16">
    <name type="scientific">Microbacterium halimionae</name>
    <dbReference type="NCBI Taxonomy" id="1526413"/>
    <lineage>
        <taxon>Bacteria</taxon>
        <taxon>Bacillati</taxon>
        <taxon>Actinomycetota</taxon>
        <taxon>Actinomycetes</taxon>
        <taxon>Micrococcales</taxon>
        <taxon>Microbacteriaceae</taxon>
        <taxon>Microbacterium</taxon>
    </lineage>
</organism>
<dbReference type="Gene3D" id="1.10.287.130">
    <property type="match status" value="1"/>
</dbReference>